<protein>
    <submittedName>
        <fullName evidence="2">Uncharacterized protein</fullName>
    </submittedName>
</protein>
<dbReference type="AlphaFoldDB" id="A0A427A4R8"/>
<dbReference type="EMBL" id="AMZH03003764">
    <property type="protein sequence ID" value="RRT71237.1"/>
    <property type="molecule type" value="Genomic_DNA"/>
</dbReference>
<dbReference type="Proteomes" id="UP000287651">
    <property type="component" value="Unassembled WGS sequence"/>
</dbReference>
<evidence type="ECO:0000256" key="1">
    <source>
        <dbReference type="SAM" id="MobiDB-lite"/>
    </source>
</evidence>
<sequence length="191" mass="21200">MRILKLFVEAVARRRIFNAVGSFRWGRGGTRHSYLSFPAGDPLQQLNHTTRQTDHLENGRSEPADGSGEGTMWTVSSGSTIGEGPRPCMRSPPTPVRPHLTKRFATIPLTEKSGGFDRTEDDLQFEDDLYSAGWRRWCRRGSYNGSLTCSERGFWAIARISSTRCSKQTSNEAINGHQGARCKPTGDPPGN</sequence>
<accession>A0A427A4R8</accession>
<organism evidence="2 3">
    <name type="scientific">Ensete ventricosum</name>
    <name type="common">Abyssinian banana</name>
    <name type="synonym">Musa ensete</name>
    <dbReference type="NCBI Taxonomy" id="4639"/>
    <lineage>
        <taxon>Eukaryota</taxon>
        <taxon>Viridiplantae</taxon>
        <taxon>Streptophyta</taxon>
        <taxon>Embryophyta</taxon>
        <taxon>Tracheophyta</taxon>
        <taxon>Spermatophyta</taxon>
        <taxon>Magnoliopsida</taxon>
        <taxon>Liliopsida</taxon>
        <taxon>Zingiberales</taxon>
        <taxon>Musaceae</taxon>
        <taxon>Ensete</taxon>
    </lineage>
</organism>
<gene>
    <name evidence="2" type="ORF">B296_00025703</name>
</gene>
<comment type="caution">
    <text evidence="2">The sequence shown here is derived from an EMBL/GenBank/DDBJ whole genome shotgun (WGS) entry which is preliminary data.</text>
</comment>
<feature type="region of interest" description="Disordered" evidence="1">
    <location>
        <begin position="51"/>
        <end position="70"/>
    </location>
</feature>
<name>A0A427A4R8_ENSVE</name>
<proteinExistence type="predicted"/>
<feature type="compositionally biased region" description="Basic and acidic residues" evidence="1">
    <location>
        <begin position="51"/>
        <end position="63"/>
    </location>
</feature>
<evidence type="ECO:0000313" key="2">
    <source>
        <dbReference type="EMBL" id="RRT71237.1"/>
    </source>
</evidence>
<feature type="region of interest" description="Disordered" evidence="1">
    <location>
        <begin position="79"/>
        <end position="98"/>
    </location>
</feature>
<reference evidence="2 3" key="1">
    <citation type="journal article" date="2014" name="Agronomy (Basel)">
        <title>A Draft Genome Sequence for Ensete ventricosum, the Drought-Tolerant Tree Against Hunger.</title>
        <authorList>
            <person name="Harrison J."/>
            <person name="Moore K.A."/>
            <person name="Paszkiewicz K."/>
            <person name="Jones T."/>
            <person name="Grant M."/>
            <person name="Ambacheew D."/>
            <person name="Muzemil S."/>
            <person name="Studholme D.J."/>
        </authorList>
    </citation>
    <scope>NUCLEOTIDE SEQUENCE [LARGE SCALE GENOMIC DNA]</scope>
</reference>
<evidence type="ECO:0000313" key="3">
    <source>
        <dbReference type="Proteomes" id="UP000287651"/>
    </source>
</evidence>
<feature type="region of interest" description="Disordered" evidence="1">
    <location>
        <begin position="166"/>
        <end position="191"/>
    </location>
</feature>